<accession>A0A8H4UEB8</accession>
<evidence type="ECO:0000313" key="2">
    <source>
        <dbReference type="EMBL" id="KAF4974567.1"/>
    </source>
</evidence>
<name>A0A8H4UEB8_9HYPO</name>
<sequence length="393" mass="45328">MSKLVPETKRTLIAALFDRDVVDSDLWEYDDYFESFDAEIQFLNDLRVLRSLGCTFQDGRLVEIALRAAPEMRQTPAAQQGSILDILENDSEIGLPVDGDEEKKAVMRHALDSVVRLWLMIDPAPDETRHRQGWRGERRLCDFVYGLFYPGKPAPEFPVLEGNSTRDPDLAAEMAMENTQLQSSLTHPLTAANMNKLTSITMDWIALIDRHLEFDADYRVLSVFSHNRWLIDALYMVQTWRAKHEPSAAATGITGSQSQALKPQVCPFPIPLEVIEETIKSLNLLFPHYNTPTNRFLRKHNKRLYLFRLRGHGHARDRAGSKVRLREFTFYHDRLIELAQEFINPPKDWNTIFRDYRNPIQYWTFWLGLVIFLATVASVALAAAQVYYGQHSM</sequence>
<reference evidence="2" key="2">
    <citation type="submission" date="2020-05" db="EMBL/GenBank/DDBJ databases">
        <authorList>
            <person name="Kim H.-S."/>
            <person name="Proctor R.H."/>
            <person name="Brown D.W."/>
        </authorList>
    </citation>
    <scope>NUCLEOTIDE SEQUENCE</scope>
    <source>
        <strain evidence="2">NRRL 22465</strain>
    </source>
</reference>
<dbReference type="OrthoDB" id="5428890at2759"/>
<evidence type="ECO:0000256" key="1">
    <source>
        <dbReference type="SAM" id="Phobius"/>
    </source>
</evidence>
<keyword evidence="1" id="KW-1133">Transmembrane helix</keyword>
<keyword evidence="1" id="KW-0472">Membrane</keyword>
<proteinExistence type="predicted"/>
<dbReference type="Proteomes" id="UP000635477">
    <property type="component" value="Unassembled WGS sequence"/>
</dbReference>
<organism evidence="2 3">
    <name type="scientific">Fusarium zealandicum</name>
    <dbReference type="NCBI Taxonomy" id="1053134"/>
    <lineage>
        <taxon>Eukaryota</taxon>
        <taxon>Fungi</taxon>
        <taxon>Dikarya</taxon>
        <taxon>Ascomycota</taxon>
        <taxon>Pezizomycotina</taxon>
        <taxon>Sordariomycetes</taxon>
        <taxon>Hypocreomycetidae</taxon>
        <taxon>Hypocreales</taxon>
        <taxon>Nectriaceae</taxon>
        <taxon>Fusarium</taxon>
        <taxon>Fusarium staphyleae species complex</taxon>
    </lineage>
</organism>
<dbReference type="EMBL" id="JABEYC010000729">
    <property type="protein sequence ID" value="KAF4974567.1"/>
    <property type="molecule type" value="Genomic_DNA"/>
</dbReference>
<keyword evidence="1" id="KW-0812">Transmembrane</keyword>
<keyword evidence="3" id="KW-1185">Reference proteome</keyword>
<feature type="transmembrane region" description="Helical" evidence="1">
    <location>
        <begin position="363"/>
        <end position="388"/>
    </location>
</feature>
<protein>
    <submittedName>
        <fullName evidence="2">Uncharacterized protein</fullName>
    </submittedName>
</protein>
<gene>
    <name evidence="2" type="ORF">FZEAL_8539</name>
</gene>
<comment type="caution">
    <text evidence="2">The sequence shown here is derived from an EMBL/GenBank/DDBJ whole genome shotgun (WGS) entry which is preliminary data.</text>
</comment>
<evidence type="ECO:0000313" key="3">
    <source>
        <dbReference type="Proteomes" id="UP000635477"/>
    </source>
</evidence>
<dbReference type="AlphaFoldDB" id="A0A8H4UEB8"/>
<reference evidence="2" key="1">
    <citation type="journal article" date="2020" name="BMC Genomics">
        <title>Correction to: Identification and distribution of gene clusters required for synthesis of sphingolipid metabolism inhibitors in diverse species of the filamentous fungus Fusarium.</title>
        <authorList>
            <person name="Kim H.S."/>
            <person name="Lohmar J.M."/>
            <person name="Busman M."/>
            <person name="Brown D.W."/>
            <person name="Naumann T.A."/>
            <person name="Divon H.H."/>
            <person name="Lysoe E."/>
            <person name="Uhlig S."/>
            <person name="Proctor R.H."/>
        </authorList>
    </citation>
    <scope>NUCLEOTIDE SEQUENCE</scope>
    <source>
        <strain evidence="2">NRRL 22465</strain>
    </source>
</reference>